<dbReference type="PANTHER" id="PTHR11362:SF82">
    <property type="entry name" value="PHOSPHATIDYLETHANOLAMINE-BINDING PROTEIN 4"/>
    <property type="match status" value="1"/>
</dbReference>
<sequence length="303" mass="34147">MAQRLFRQVAEDMGGGQGKQQGLRGHSPAKATVLALVLRLPAPGVCCQTQGAGPELCSCDSISTSSQGTLCPGRQDKSAPSWTMKLATAALLLGLVMVVARDEDENDPCVYENLPYEDTVQCKGLDVFYPEVGNVACMFIPDCNNFRYKITYWMEPIVKFPGAFEGATYILMMVDPDAPSRSEPTKRYWRHWLVTDIKGTDIKKGNIQGQVLTPYKPPSPPTNSGFHRYQLLVYLQERNELISLLPSENKSRGSWKMENFLNRFHLREPEASTQFMTQNYQDSPTYQASRGVFKDFRDKPKQR</sequence>
<organism evidence="2 3">
    <name type="scientific">Sciurus carolinensis</name>
    <name type="common">Eastern gray squirrel</name>
    <dbReference type="NCBI Taxonomy" id="30640"/>
    <lineage>
        <taxon>Eukaryota</taxon>
        <taxon>Metazoa</taxon>
        <taxon>Chordata</taxon>
        <taxon>Craniata</taxon>
        <taxon>Vertebrata</taxon>
        <taxon>Euteleostomi</taxon>
        <taxon>Mammalia</taxon>
        <taxon>Eutheria</taxon>
        <taxon>Euarchontoglires</taxon>
        <taxon>Glires</taxon>
        <taxon>Rodentia</taxon>
        <taxon>Sciuromorpha</taxon>
        <taxon>Sciuridae</taxon>
        <taxon>Sciurinae</taxon>
        <taxon>Sciurini</taxon>
        <taxon>Sciurus</taxon>
    </lineage>
</organism>
<dbReference type="AlphaFoldDB" id="A0AA41STU5"/>
<dbReference type="PANTHER" id="PTHR11362">
    <property type="entry name" value="PHOSPHATIDYLETHANOLAMINE-BINDING PROTEIN"/>
    <property type="match status" value="1"/>
</dbReference>
<dbReference type="InterPro" id="IPR035810">
    <property type="entry name" value="PEBP_euk"/>
</dbReference>
<dbReference type="InterPro" id="IPR008914">
    <property type="entry name" value="PEBP"/>
</dbReference>
<proteinExistence type="predicted"/>
<evidence type="ECO:0000313" key="2">
    <source>
        <dbReference type="EMBL" id="MBZ3872716.1"/>
    </source>
</evidence>
<accession>A0AA41STU5</accession>
<feature type="compositionally biased region" description="Polar residues" evidence="1">
    <location>
        <begin position="279"/>
        <end position="288"/>
    </location>
</feature>
<feature type="compositionally biased region" description="Basic and acidic residues" evidence="1">
    <location>
        <begin position="292"/>
        <end position="303"/>
    </location>
</feature>
<comment type="caution">
    <text evidence="2">The sequence shown here is derived from an EMBL/GenBank/DDBJ whole genome shotgun (WGS) entry which is preliminary data.</text>
</comment>
<evidence type="ECO:0000313" key="3">
    <source>
        <dbReference type="Proteomes" id="UP001166674"/>
    </source>
</evidence>
<dbReference type="SUPFAM" id="SSF49777">
    <property type="entry name" value="PEBP-like"/>
    <property type="match status" value="1"/>
</dbReference>
<dbReference type="CDD" id="cd00866">
    <property type="entry name" value="PEBP_euk"/>
    <property type="match status" value="1"/>
</dbReference>
<evidence type="ECO:0000256" key="1">
    <source>
        <dbReference type="SAM" id="MobiDB-lite"/>
    </source>
</evidence>
<name>A0AA41STU5_SCICA</name>
<dbReference type="InterPro" id="IPR036610">
    <property type="entry name" value="PEBP-like_sf"/>
</dbReference>
<dbReference type="Gene3D" id="3.90.280.10">
    <property type="entry name" value="PEBP-like"/>
    <property type="match status" value="1"/>
</dbReference>
<dbReference type="EMBL" id="JAATJV010192100">
    <property type="protein sequence ID" value="MBZ3872716.1"/>
    <property type="molecule type" value="Genomic_DNA"/>
</dbReference>
<protein>
    <submittedName>
        <fullName evidence="2">Phosphatidylethanolamine-binding protein 4</fullName>
    </submittedName>
</protein>
<keyword evidence="3" id="KW-1185">Reference proteome</keyword>
<reference evidence="2" key="1">
    <citation type="submission" date="2020-03" db="EMBL/GenBank/DDBJ databases">
        <title>Studies in the Genomics of Life Span.</title>
        <authorList>
            <person name="Glass D."/>
        </authorList>
    </citation>
    <scope>NUCLEOTIDE SEQUENCE</scope>
    <source>
        <strain evidence="2">SUZIE</strain>
        <tissue evidence="2">Muscle</tissue>
    </source>
</reference>
<dbReference type="Proteomes" id="UP001166674">
    <property type="component" value="Unassembled WGS sequence"/>
</dbReference>
<feature type="region of interest" description="Disordered" evidence="1">
    <location>
        <begin position="279"/>
        <end position="303"/>
    </location>
</feature>
<gene>
    <name evidence="2" type="ORF">SUZIE_119330</name>
</gene>
<dbReference type="Pfam" id="PF01161">
    <property type="entry name" value="PBP"/>
    <property type="match status" value="1"/>
</dbReference>